<dbReference type="NCBIfam" id="NF006825">
    <property type="entry name" value="PRK09347.1-2"/>
    <property type="match status" value="1"/>
</dbReference>
<dbReference type="FunFam" id="3.30.1130.10:FF:000001">
    <property type="entry name" value="GTP cyclohydrolase 1"/>
    <property type="match status" value="1"/>
</dbReference>
<dbReference type="Proteomes" id="UP000295063">
    <property type="component" value="Unassembled WGS sequence"/>
</dbReference>
<comment type="pathway">
    <text evidence="2 5">Cofactor biosynthesis; 7,8-dihydroneopterin triphosphate biosynthesis; 7,8-dihydroneopterin triphosphate from GTP: step 1/1.</text>
</comment>
<keyword evidence="5" id="KW-0547">Nucleotide-binding</keyword>
<reference evidence="7 8" key="1">
    <citation type="submission" date="2019-03" db="EMBL/GenBank/DDBJ databases">
        <title>Genomic Encyclopedia of Type Strains, Phase IV (KMG-IV): sequencing the most valuable type-strain genomes for metagenomic binning, comparative biology and taxonomic classification.</title>
        <authorList>
            <person name="Goeker M."/>
        </authorList>
    </citation>
    <scope>NUCLEOTIDE SEQUENCE [LARGE SCALE GENOMIC DNA]</scope>
    <source>
        <strain evidence="7 8">DSM 15969</strain>
    </source>
</reference>
<dbReference type="PROSITE" id="PS00860">
    <property type="entry name" value="GTP_CYCLOHYDROL_1_2"/>
    <property type="match status" value="1"/>
</dbReference>
<feature type="binding site" evidence="5">
    <location>
        <position position="148"/>
    </location>
    <ligand>
        <name>Zn(2+)</name>
        <dbReference type="ChEBI" id="CHEBI:29105"/>
    </ligand>
</feature>
<dbReference type="HAMAP" id="MF_00223">
    <property type="entry name" value="FolE"/>
    <property type="match status" value="1"/>
</dbReference>
<feature type="binding site" evidence="5">
    <location>
        <position position="79"/>
    </location>
    <ligand>
        <name>Zn(2+)</name>
        <dbReference type="ChEBI" id="CHEBI:29105"/>
    </ligand>
</feature>
<dbReference type="Gene3D" id="3.30.1130.10">
    <property type="match status" value="1"/>
</dbReference>
<feature type="domain" description="GTP cyclohydrolase I" evidence="6">
    <location>
        <begin position="8"/>
        <end position="184"/>
    </location>
</feature>
<dbReference type="GO" id="GO:0003934">
    <property type="term" value="F:GTP cyclohydrolase I activity"/>
    <property type="evidence" value="ECO:0007669"/>
    <property type="project" value="UniProtKB-UniRule"/>
</dbReference>
<dbReference type="InterPro" id="IPR020602">
    <property type="entry name" value="GTP_CycHdrlase_I_dom"/>
</dbReference>
<dbReference type="InterPro" id="IPR001474">
    <property type="entry name" value="GTP_CycHdrlase_I"/>
</dbReference>
<evidence type="ECO:0000256" key="1">
    <source>
        <dbReference type="ARBA" id="ARBA00001052"/>
    </source>
</evidence>
<dbReference type="PROSITE" id="PS00859">
    <property type="entry name" value="GTP_CYCLOHYDROL_1_1"/>
    <property type="match status" value="1"/>
</dbReference>
<dbReference type="FunFam" id="1.10.286.10:FF:000001">
    <property type="entry name" value="GTP cyclohydrolase 1"/>
    <property type="match status" value="1"/>
</dbReference>
<keyword evidence="5" id="KW-0342">GTP-binding</keyword>
<protein>
    <recommendedName>
        <fullName evidence="5">GTP cyclohydrolase 1</fullName>
        <ecNumber evidence="5">3.5.4.16</ecNumber>
    </recommendedName>
    <alternativeName>
        <fullName evidence="5">GTP cyclohydrolase I</fullName>
        <shortName evidence="5">GTP-CH-I</shortName>
    </alternativeName>
</protein>
<dbReference type="GO" id="GO:0006730">
    <property type="term" value="P:one-carbon metabolic process"/>
    <property type="evidence" value="ECO:0007669"/>
    <property type="project" value="UniProtKB-UniRule"/>
</dbReference>
<dbReference type="GO" id="GO:0005737">
    <property type="term" value="C:cytoplasm"/>
    <property type="evidence" value="ECO:0007669"/>
    <property type="project" value="TreeGrafter"/>
</dbReference>
<dbReference type="SUPFAM" id="SSF55620">
    <property type="entry name" value="Tetrahydrobiopterin biosynthesis enzymes-like"/>
    <property type="match status" value="1"/>
</dbReference>
<dbReference type="GO" id="GO:0006729">
    <property type="term" value="P:tetrahydrobiopterin biosynthetic process"/>
    <property type="evidence" value="ECO:0007669"/>
    <property type="project" value="TreeGrafter"/>
</dbReference>
<dbReference type="Pfam" id="PF01227">
    <property type="entry name" value="GTP_cyclohydroI"/>
    <property type="match status" value="1"/>
</dbReference>
<accession>A0A4R1Q7V7</accession>
<dbReference type="NCBIfam" id="NF006826">
    <property type="entry name" value="PRK09347.1-3"/>
    <property type="match status" value="1"/>
</dbReference>
<evidence type="ECO:0000256" key="4">
    <source>
        <dbReference type="ARBA" id="ARBA00022801"/>
    </source>
</evidence>
<dbReference type="RefSeq" id="WP_132077925.1">
    <property type="nucleotide sequence ID" value="NZ_SLUI01000004.1"/>
</dbReference>
<keyword evidence="4 5" id="KW-0378">Hydrolase</keyword>
<dbReference type="EMBL" id="SLUI01000004">
    <property type="protein sequence ID" value="TCL38239.1"/>
    <property type="molecule type" value="Genomic_DNA"/>
</dbReference>
<evidence type="ECO:0000256" key="2">
    <source>
        <dbReference type="ARBA" id="ARBA00005080"/>
    </source>
</evidence>
<dbReference type="PANTHER" id="PTHR11109">
    <property type="entry name" value="GTP CYCLOHYDROLASE I"/>
    <property type="match status" value="1"/>
</dbReference>
<dbReference type="InterPro" id="IPR043134">
    <property type="entry name" value="GTP-CH-I_N"/>
</dbReference>
<dbReference type="PANTHER" id="PTHR11109:SF7">
    <property type="entry name" value="GTP CYCLOHYDROLASE 1"/>
    <property type="match status" value="1"/>
</dbReference>
<evidence type="ECO:0000256" key="3">
    <source>
        <dbReference type="ARBA" id="ARBA00022563"/>
    </source>
</evidence>
<comment type="subunit">
    <text evidence="5">Homopolymer.</text>
</comment>
<dbReference type="Gene3D" id="1.10.286.10">
    <property type="match status" value="1"/>
</dbReference>
<evidence type="ECO:0000256" key="5">
    <source>
        <dbReference type="HAMAP-Rule" id="MF_00223"/>
    </source>
</evidence>
<dbReference type="GO" id="GO:0005525">
    <property type="term" value="F:GTP binding"/>
    <property type="evidence" value="ECO:0007669"/>
    <property type="project" value="UniProtKB-KW"/>
</dbReference>
<gene>
    <name evidence="5" type="primary">folE</name>
    <name evidence="7" type="ORF">EV210_104208</name>
</gene>
<dbReference type="InterPro" id="IPR043133">
    <property type="entry name" value="GTP-CH-I_C/QueF"/>
</dbReference>
<dbReference type="GO" id="GO:0008270">
    <property type="term" value="F:zinc ion binding"/>
    <property type="evidence" value="ECO:0007669"/>
    <property type="project" value="UniProtKB-UniRule"/>
</dbReference>
<name>A0A4R1Q7V7_9FIRM</name>
<dbReference type="GO" id="GO:0046654">
    <property type="term" value="P:tetrahydrofolate biosynthetic process"/>
    <property type="evidence" value="ECO:0007669"/>
    <property type="project" value="UniProtKB-UniRule"/>
</dbReference>
<evidence type="ECO:0000313" key="8">
    <source>
        <dbReference type="Proteomes" id="UP000295063"/>
    </source>
</evidence>
<dbReference type="OrthoDB" id="9801207at2"/>
<sequence length="186" mass="20514">MVDEQKARQAIALLLEALGDKAAREGLEDTPRRVAQMYAELFSGLEQDAEQELECFSSDEYDGMVLVKDISFYSMCEHHLIPFFGKAHIAYIPQAGRITGLGRLAKVVDIFAHRPQLQERLTAQVADAMENKLKPAGVMVVVEAEHLCMSMRGVLKPGALTTTLAVRGVFADDQAARAEVLALIKR</sequence>
<comment type="similarity">
    <text evidence="5">Belongs to the GTP cyclohydrolase I family.</text>
</comment>
<dbReference type="EC" id="3.5.4.16" evidence="5"/>
<organism evidence="7 8">
    <name type="scientific">Anaerospora hongkongensis</name>
    <dbReference type="NCBI Taxonomy" id="244830"/>
    <lineage>
        <taxon>Bacteria</taxon>
        <taxon>Bacillati</taxon>
        <taxon>Bacillota</taxon>
        <taxon>Negativicutes</taxon>
        <taxon>Selenomonadales</taxon>
        <taxon>Sporomusaceae</taxon>
        <taxon>Anaerospora</taxon>
    </lineage>
</organism>
<comment type="caution">
    <text evidence="7">The sequence shown here is derived from an EMBL/GenBank/DDBJ whole genome shotgun (WGS) entry which is preliminary data.</text>
</comment>
<keyword evidence="8" id="KW-1185">Reference proteome</keyword>
<evidence type="ECO:0000313" key="7">
    <source>
        <dbReference type="EMBL" id="TCL38239.1"/>
    </source>
</evidence>
<keyword evidence="3 5" id="KW-0554">One-carbon metabolism</keyword>
<keyword evidence="5" id="KW-0479">Metal-binding</keyword>
<evidence type="ECO:0000259" key="6">
    <source>
        <dbReference type="Pfam" id="PF01227"/>
    </source>
</evidence>
<dbReference type="InterPro" id="IPR018234">
    <property type="entry name" value="GTP_CycHdrlase_I_CS"/>
</dbReference>
<dbReference type="AlphaFoldDB" id="A0A4R1Q7V7"/>
<dbReference type="NCBIfam" id="TIGR00063">
    <property type="entry name" value="folE"/>
    <property type="match status" value="1"/>
</dbReference>
<proteinExistence type="inferred from homology"/>
<feature type="binding site" evidence="5">
    <location>
        <position position="76"/>
    </location>
    <ligand>
        <name>Zn(2+)</name>
        <dbReference type="ChEBI" id="CHEBI:29105"/>
    </ligand>
</feature>
<comment type="catalytic activity">
    <reaction evidence="1 5">
        <text>GTP + H2O = 7,8-dihydroneopterin 3'-triphosphate + formate + H(+)</text>
        <dbReference type="Rhea" id="RHEA:17473"/>
        <dbReference type="ChEBI" id="CHEBI:15377"/>
        <dbReference type="ChEBI" id="CHEBI:15378"/>
        <dbReference type="ChEBI" id="CHEBI:15740"/>
        <dbReference type="ChEBI" id="CHEBI:37565"/>
        <dbReference type="ChEBI" id="CHEBI:58462"/>
        <dbReference type="EC" id="3.5.4.16"/>
    </reaction>
</comment>
<dbReference type="UniPathway" id="UPA00848">
    <property type="reaction ID" value="UER00151"/>
</dbReference>
<keyword evidence="5" id="KW-0862">Zinc</keyword>